<dbReference type="PANTHER" id="PTHR13872:SF1">
    <property type="entry name" value="DOLICHYL-DIPHOSPHOOLIGOSACCHARIDE--PROTEIN GLYCOSYLTRANSFERASE SUBUNIT STT3B"/>
    <property type="match status" value="1"/>
</dbReference>
<evidence type="ECO:0000256" key="17">
    <source>
        <dbReference type="SAM" id="Phobius"/>
    </source>
</evidence>
<evidence type="ECO:0000256" key="2">
    <source>
        <dbReference type="ARBA" id="ARBA00001946"/>
    </source>
</evidence>
<feature type="transmembrane region" description="Helical" evidence="17">
    <location>
        <begin position="263"/>
        <end position="283"/>
    </location>
</feature>
<dbReference type="Gene3D" id="3.40.50.12610">
    <property type="match status" value="1"/>
</dbReference>
<keyword evidence="8" id="KW-0808">Transferase</keyword>
<evidence type="ECO:0000256" key="11">
    <source>
        <dbReference type="ARBA" id="ARBA00022842"/>
    </source>
</evidence>
<comment type="caution">
    <text evidence="20">The sequence shown here is derived from an EMBL/GenBank/DDBJ whole genome shotgun (WGS) entry which is preliminary data.</text>
</comment>
<keyword evidence="7" id="KW-0328">Glycosyltransferase</keyword>
<dbReference type="Pfam" id="PF21436">
    <property type="entry name" value="STT3-PglB_core"/>
    <property type="match status" value="1"/>
</dbReference>
<dbReference type="GO" id="GO:0012505">
    <property type="term" value="C:endomembrane system"/>
    <property type="evidence" value="ECO:0007669"/>
    <property type="project" value="UniProtKB-SubCell"/>
</dbReference>
<sequence length="643" mass="72695">MVQAGSKKSSVSKINSKTGISSLIIFVVLLLAWIAGFSSRLFAVIRFESIIHEFDPWYVSAWGGYVFIINLIPLHVFVLLLMGRFSNRLFTSYTTFYILGLICSMQIPFVGFQPIRTSEHMAASGVFALMFAVGILKYLQGMMSKSEFKSLVIFGGLISAGVVFLTVVALTYAGYVAPWSGRFYSLWDTGYAKIHIPIIASVSEHQPTTWFSFFFDLHVLVATFPAGLWYVIKNINDERVFVVLYALSAVYFAGVMVRLMLTLTPVVCILSGIAFSGLLELFLREDDNVRSEESEEEEHTTPSKRLYDKLPKEAKTKPKGGKSVGNVKTPTSQAFLNWNFFSHLKAGRVPKMKHEQSKESDGIGPNIRSIVTVVILLLLMLFAVHCTWVTSNAYSSPSIVLASYGSDGSRQILDDFREAYFWLSQNTADDARIMSWWDYGYQIAGMANRTTLVDNNTWNNSHIALVGKAMSSNESAAYDIMTALDVDYVLVIFGGVIGYSGDDINKFLWMVRIAEGEHPKDIRVIDFSYRKVIISQNTVNSVWTKKVPPTLLNSLMYKLSYYRFGELKLDYRTPAGFDRTRNTVIGNKDFHLTYLEEAYTTEHWLVRVYRVKKPDEFNRPRIPVANRVVKSPNFISKKVSTQK</sequence>
<dbReference type="GO" id="GO:0043687">
    <property type="term" value="P:post-translational protein modification"/>
    <property type="evidence" value="ECO:0007669"/>
    <property type="project" value="TreeGrafter"/>
</dbReference>
<evidence type="ECO:0000256" key="9">
    <source>
        <dbReference type="ARBA" id="ARBA00022692"/>
    </source>
</evidence>
<dbReference type="InterPro" id="IPR003674">
    <property type="entry name" value="Oligo_trans_STT3"/>
</dbReference>
<feature type="domain" description="Oligosaccharyl transferase STT3 N-terminal" evidence="18">
    <location>
        <begin position="58"/>
        <end position="270"/>
    </location>
</feature>
<feature type="transmembrane region" description="Helical" evidence="17">
    <location>
        <begin position="151"/>
        <end position="175"/>
    </location>
</feature>
<feature type="region of interest" description="Disordered" evidence="16">
    <location>
        <begin position="290"/>
        <end position="328"/>
    </location>
</feature>
<feature type="transmembrane region" description="Helical" evidence="17">
    <location>
        <begin position="121"/>
        <end position="139"/>
    </location>
</feature>
<evidence type="ECO:0000256" key="4">
    <source>
        <dbReference type="ARBA" id="ARBA00004922"/>
    </source>
</evidence>
<keyword evidence="12 17" id="KW-1133">Transmembrane helix</keyword>
<evidence type="ECO:0000256" key="7">
    <source>
        <dbReference type="ARBA" id="ARBA00022676"/>
    </source>
</evidence>
<evidence type="ECO:0000313" key="21">
    <source>
        <dbReference type="Proteomes" id="UP001162156"/>
    </source>
</evidence>
<proteinExistence type="inferred from homology"/>
<feature type="domain" description="STT3/PglB/AglB core" evidence="19">
    <location>
        <begin position="433"/>
        <end position="489"/>
    </location>
</feature>
<comment type="similarity">
    <text evidence="5">Belongs to the STT3 family.</text>
</comment>
<dbReference type="GO" id="GO:0004579">
    <property type="term" value="F:dolichyl-diphosphooligosaccharide-protein glycotransferase activity"/>
    <property type="evidence" value="ECO:0007669"/>
    <property type="project" value="UniProtKB-EC"/>
</dbReference>
<comment type="pathway">
    <text evidence="4">Protein modification; protein glycosylation.</text>
</comment>
<evidence type="ECO:0000313" key="20">
    <source>
        <dbReference type="EMBL" id="KAJ8928203.1"/>
    </source>
</evidence>
<dbReference type="GO" id="GO:0016020">
    <property type="term" value="C:membrane"/>
    <property type="evidence" value="ECO:0007669"/>
    <property type="project" value="InterPro"/>
</dbReference>
<comment type="cofactor">
    <cofactor evidence="1">
        <name>Mn(2+)</name>
        <dbReference type="ChEBI" id="CHEBI:29035"/>
    </cofactor>
</comment>
<dbReference type="AlphaFoldDB" id="A0AAV8WPD7"/>
<dbReference type="GO" id="GO:0018279">
    <property type="term" value="P:protein N-linked glycosylation via asparagine"/>
    <property type="evidence" value="ECO:0007669"/>
    <property type="project" value="TreeGrafter"/>
</dbReference>
<feature type="transmembrane region" description="Helical" evidence="17">
    <location>
        <begin position="370"/>
        <end position="390"/>
    </location>
</feature>
<dbReference type="GO" id="GO:0046872">
    <property type="term" value="F:metal ion binding"/>
    <property type="evidence" value="ECO:0007669"/>
    <property type="project" value="UniProtKB-KW"/>
</dbReference>
<feature type="transmembrane region" description="Helical" evidence="17">
    <location>
        <begin position="20"/>
        <end position="42"/>
    </location>
</feature>
<dbReference type="InterPro" id="IPR048307">
    <property type="entry name" value="STT3_N"/>
</dbReference>
<feature type="transmembrane region" description="Helical" evidence="17">
    <location>
        <begin position="210"/>
        <end position="232"/>
    </location>
</feature>
<dbReference type="EC" id="2.4.99.18" evidence="6"/>
<keyword evidence="11" id="KW-0460">Magnesium</keyword>
<dbReference type="PANTHER" id="PTHR13872">
    <property type="entry name" value="DOLICHYL-DIPHOSPHOOLIGOSACCHARIDE--PROTEIN GLYCOSYLTRANSFERASE SUBUNIT"/>
    <property type="match status" value="1"/>
</dbReference>
<evidence type="ECO:0000256" key="16">
    <source>
        <dbReference type="SAM" id="MobiDB-lite"/>
    </source>
</evidence>
<evidence type="ECO:0000256" key="6">
    <source>
        <dbReference type="ARBA" id="ARBA00012605"/>
    </source>
</evidence>
<keyword evidence="13 17" id="KW-0472">Membrane</keyword>
<protein>
    <recommendedName>
        <fullName evidence="6">dolichyl-diphosphooligosaccharide--protein glycotransferase</fullName>
        <ecNumber evidence="6">2.4.99.18</ecNumber>
    </recommendedName>
</protein>
<gene>
    <name evidence="20" type="ORF">NQ314_019266</name>
</gene>
<comment type="catalytic activity">
    <reaction evidence="15">
        <text>a di-trans,poly-cis-dolichyl diphosphooligosaccharide + L-asparaginyl-[protein] = N(4)-(oligosaccharide-(1-&gt;4)-N-acetyl-beta-D-glucosaminyl-(1-&gt;4)-N-acetyl-beta-D-glucosaminyl)-L-asparaginyl-[protein] + a di-trans,poly-cis-dolichyl diphosphate + H(+)</text>
        <dbReference type="Rhea" id="RHEA:22980"/>
        <dbReference type="Rhea" id="RHEA-COMP:12804"/>
        <dbReference type="Rhea" id="RHEA-COMP:12805"/>
        <dbReference type="Rhea" id="RHEA-COMP:19506"/>
        <dbReference type="Rhea" id="RHEA-COMP:19509"/>
        <dbReference type="ChEBI" id="CHEBI:15378"/>
        <dbReference type="ChEBI" id="CHEBI:50347"/>
        <dbReference type="ChEBI" id="CHEBI:57497"/>
        <dbReference type="ChEBI" id="CHEBI:57570"/>
        <dbReference type="ChEBI" id="CHEBI:132529"/>
        <dbReference type="EC" id="2.4.99.18"/>
    </reaction>
</comment>
<keyword evidence="14" id="KW-0464">Manganese</keyword>
<feature type="transmembrane region" description="Helical" evidence="17">
    <location>
        <begin position="94"/>
        <end position="115"/>
    </location>
</feature>
<feature type="transmembrane region" description="Helical" evidence="17">
    <location>
        <begin position="239"/>
        <end position="257"/>
    </location>
</feature>
<dbReference type="InterPro" id="IPR048999">
    <property type="entry name" value="STT3-PglB_core"/>
</dbReference>
<dbReference type="EMBL" id="JANEYF010005426">
    <property type="protein sequence ID" value="KAJ8928203.1"/>
    <property type="molecule type" value="Genomic_DNA"/>
</dbReference>
<feature type="compositionally biased region" description="Basic and acidic residues" evidence="16">
    <location>
        <begin position="299"/>
        <end position="316"/>
    </location>
</feature>
<evidence type="ECO:0000256" key="3">
    <source>
        <dbReference type="ARBA" id="ARBA00004127"/>
    </source>
</evidence>
<evidence type="ECO:0000259" key="19">
    <source>
        <dbReference type="Pfam" id="PF21436"/>
    </source>
</evidence>
<feature type="transmembrane region" description="Helical" evidence="17">
    <location>
        <begin position="62"/>
        <end position="82"/>
    </location>
</feature>
<keyword evidence="10" id="KW-0479">Metal-binding</keyword>
<evidence type="ECO:0000256" key="13">
    <source>
        <dbReference type="ARBA" id="ARBA00023136"/>
    </source>
</evidence>
<evidence type="ECO:0000256" key="1">
    <source>
        <dbReference type="ARBA" id="ARBA00001936"/>
    </source>
</evidence>
<dbReference type="Proteomes" id="UP001162156">
    <property type="component" value="Unassembled WGS sequence"/>
</dbReference>
<accession>A0AAV8WPD7</accession>
<reference evidence="20" key="1">
    <citation type="journal article" date="2023" name="Insect Mol. Biol.">
        <title>Genome sequencing provides insights into the evolution of gene families encoding plant cell wall-degrading enzymes in longhorned beetles.</title>
        <authorList>
            <person name="Shin N.R."/>
            <person name="Okamura Y."/>
            <person name="Kirsch R."/>
            <person name="Pauchet Y."/>
        </authorList>
    </citation>
    <scope>NUCLEOTIDE SEQUENCE</scope>
    <source>
        <strain evidence="20">RBIC_L_NR</strain>
    </source>
</reference>
<name>A0AAV8WPD7_9CUCU</name>
<evidence type="ECO:0000259" key="18">
    <source>
        <dbReference type="Pfam" id="PF02516"/>
    </source>
</evidence>
<keyword evidence="9 17" id="KW-0812">Transmembrane</keyword>
<dbReference type="Pfam" id="PF02516">
    <property type="entry name" value="STT3"/>
    <property type="match status" value="1"/>
</dbReference>
<evidence type="ECO:0000256" key="8">
    <source>
        <dbReference type="ARBA" id="ARBA00022679"/>
    </source>
</evidence>
<organism evidence="20 21">
    <name type="scientific">Rhamnusium bicolor</name>
    <dbReference type="NCBI Taxonomy" id="1586634"/>
    <lineage>
        <taxon>Eukaryota</taxon>
        <taxon>Metazoa</taxon>
        <taxon>Ecdysozoa</taxon>
        <taxon>Arthropoda</taxon>
        <taxon>Hexapoda</taxon>
        <taxon>Insecta</taxon>
        <taxon>Pterygota</taxon>
        <taxon>Neoptera</taxon>
        <taxon>Endopterygota</taxon>
        <taxon>Coleoptera</taxon>
        <taxon>Polyphaga</taxon>
        <taxon>Cucujiformia</taxon>
        <taxon>Chrysomeloidea</taxon>
        <taxon>Cerambycidae</taxon>
        <taxon>Lepturinae</taxon>
        <taxon>Rhagiini</taxon>
        <taxon>Rhamnusium</taxon>
    </lineage>
</organism>
<evidence type="ECO:0000256" key="12">
    <source>
        <dbReference type="ARBA" id="ARBA00022989"/>
    </source>
</evidence>
<comment type="cofactor">
    <cofactor evidence="2">
        <name>Mg(2+)</name>
        <dbReference type="ChEBI" id="CHEBI:18420"/>
    </cofactor>
</comment>
<evidence type="ECO:0000256" key="10">
    <source>
        <dbReference type="ARBA" id="ARBA00022723"/>
    </source>
</evidence>
<evidence type="ECO:0000256" key="15">
    <source>
        <dbReference type="ARBA" id="ARBA00048829"/>
    </source>
</evidence>
<evidence type="ECO:0000256" key="5">
    <source>
        <dbReference type="ARBA" id="ARBA00010810"/>
    </source>
</evidence>
<evidence type="ECO:0000256" key="14">
    <source>
        <dbReference type="ARBA" id="ARBA00023211"/>
    </source>
</evidence>
<keyword evidence="21" id="KW-1185">Reference proteome</keyword>
<comment type="subcellular location">
    <subcellularLocation>
        <location evidence="3">Endomembrane system</location>
        <topology evidence="3">Multi-pass membrane protein</topology>
    </subcellularLocation>
</comment>